<accession>A0A6J8CQN1</accession>
<dbReference type="OrthoDB" id="6114161at2759"/>
<evidence type="ECO:0000313" key="1">
    <source>
        <dbReference type="EMBL" id="CAC5398101.1"/>
    </source>
</evidence>
<name>A0A6J8CQN1_MYTCO</name>
<sequence length="2607" mass="292832">MCSWENRWCWPGTCSSSDNDLNKLTSNCRCQRGFTQTHNNLITTCQPIIQPSIESCHTRAIAADRTQAISNMGTSECSEQNDMFGRFQVRQFLMDLNFQFVVNIDSTLSRPSFVPRELFGITDVDIQLEKVTVKGVRNTVNLTQLKRDSLSVNPVPNYATKPQLSVINDLKNGESFCITFRVKGGGYLVSKNMETQNTLIVPYTKTENSRQLCYIYDIEPPVFCPDGVSCIAEPLKLSKTITTSREIKVSFSGWSDPYPSLGTSSLASGIESYELSVHEVTEATPGTLMRSLEKVVAAPYKCSKNITEVEIQLPGKNPMLYSILMVVKDRADNVRQTRRFVLYDNSSKIVKNDLVPLKVISASNQTKFLWQIHHENICYSWKNRFFNINYKKNNLLRPIKAEAYNSIEGIYDQTTGVLPVTGTENINGLTDFFYSLLRNERNVVSGKVRNFTSQSLCLNIGMNDGDTFIFHLQARDIMNHTLNDSIQVHIDRSVPEIADIWLIRNGRKQLYVHHSSDLSTIYLEFKAFDLHSGVREIKWAFGIYENKTVLIEKSIAVEQTNNSISCDNITSCYCPIIGECTSTTYVAELNKLKTLNQTMNNAYLVAYDHIDILVDESPPVVGVVLEGPVGGPDIDYTSINEVTVHWHGFIDHESGIKFYRVVIGRGCIQNLKDMKTGYINDSFVQETSHVSTKMVFPDGHGKYHVTVIAFNHAMSPSKIACSDGIIFDESVPEIVNVSIKHAQTVESIGCFDGVPWLMKQNLSRVKLFGDECSKVCTNKSNDDIFTFLPVTLETTNEDIAVSEFMCHTLRHYKQNCIYTPTDLFQITWDVREDHSQIANAYVGFGRDKSLIDSPDLMDYTKTHHLTSYIQHHPGFIGEDQIYLFIKVQNRAGLNQKIWFGPILADETPPVCQAIPKPVIDNGYVLAKWDNGNFYDTEQTEEIGSVMFRVGIDNMYITPFLEWSIKSHDGQCDVLHQCIKYPVKKLQVYDSKKRLNFHIQMHVYNYAGHYCSINTPSFKLPNLIPPRPGIVLDVYPGTKRPYKDVDVTYDAKVYCFIMKGFTTENIKFEVGIGSVKNSDDAIAFHVFNATNEEIACEDIGKLKTEKQYYVTIRTSSINQEIYRVSSDGFIILNSTTVASSMTIYHGILCGKENELGNWNISSKKSVLKLFQSLKHGVTYSLLADSRNKASFTITNPNVLIKYQKQTSDQMIVTFMPIVSVASIFIDVQSNNSNLSSNVTLHLHQCDPDMGLQSSTTLLPVYWSFDEKYVQYVSNYEIGICQMSNNTICENKVLYESVGTDKSKDFHGNFREAAYRVFIKICFGFECLLPSISNLIVVQRVKASDLKVQASIQFSEHCTKTTVKWQKSHCTIDYIETFPLGYRWSLFKDEGNTRITDWKVVTGNEVNETTHHHTDSSCLKIPVYMHHTIYLCIESFCPSGDIQHACTKSNVIDDPNIFDKMVVYDLNLQNPVMKQIKDLKYSAHIGKYMTVLHDNEIDFAERNIQIGGFLLGYVDYSVKWFLTKHNNIPTTDCSLDFSCLFTKYTTNGFVNFNNPYLNENGMLYICAVSGMFQGCSDGFLVDDGLPKGGKVSIPSRNGYVIEGSAMNIQWSGFSGNSKAVDMGYPDVVAFYQYAVGTSIDGTDVVPFTTTGLVDFVVVTDLHLQPGQVYYATVRAFDHLNRSVERHSEGVIYDNTPPLSGTTQVERGISNFVKTHRISVKWFGIEDKESGIVQFEIGIGSTNNSADIVRFQNTEMFADINGASRLIDGHQYYAIVKATNGAGLSSFSASTPFSVDSTAPVIGHIMDISHPSMQAETDVTDIDYQRNTTSISCQWKGFHDPHSQVTSYYVGLGLTAGNDDIEPSTNIGLKNVKSWSAKFIQGVRYYCIMHACNGAGLCSPGSSNGVLIDNSAPIPGLVVVGEPGFHSRYQSDNSSLHATWIGFEDPQSGIDHFEVCIGTTPLLCNIMERWNVSLSSAFVKSQLKLKNDVPMFVTVRACNKVKLCVDRSSPSFIIDDSPPVSITRPHIESVNGYTSGVRHIISDPSFFKIIWRFEDDRSPIIRTTIAIHSKIDSHIPMSDTVISNENVFTVKLVKGHQLRLGDIYVVKVTACNAALLCSTAYSDDVLLDYSPPQVGGYDYSGVDIIGAYKVKSDHQDPGGMQHTIINVDTINKLPEKLVLTIWAENNAGLLSSQSKITTDVVSFNWNFTKGNLVIQKHSCIAEYCNNDCTCAVVGQKCKADSKSKCTSKTDNNGTFSVTVRLIVSSTSIGIVGSSSCLRSEWTKNPNETILRYEYTFGIQNEQPGDGIFNSVNENPWHDVGKETEAVHCLSPDRQLENKTNYVAYVRAWYSFKLYTTFQSEPIQVDHTSPDIHKRYFVIDSIFDCEDDVDYILSTNSILSCWDGVFYDEESGIKNFMVSLGTSPYADDIVRMHDVGHKTRLDWNGHSFEPGTRYYTTLRAINNIGLHTELSSDGFVIDDIAPAAGIVYNTGHHNDAIYQSNNQPVKFSWHGFDDEHSFIDSYYVGFIVNSRVPLANDSSSFQKFDIQDHIVCHGNLNQGDTIAAMVKAIDKAGHESPFVTSLPLIIDNTPPQSYDCKRFDEIYEKTDHWQR</sequence>
<dbReference type="EMBL" id="CACVKT020005819">
    <property type="protein sequence ID" value="CAC5398101.1"/>
    <property type="molecule type" value="Genomic_DNA"/>
</dbReference>
<dbReference type="Proteomes" id="UP000507470">
    <property type="component" value="Unassembled WGS sequence"/>
</dbReference>
<protein>
    <submittedName>
        <fullName evidence="1">Uncharacterized protein</fullName>
    </submittedName>
</protein>
<evidence type="ECO:0000313" key="2">
    <source>
        <dbReference type="Proteomes" id="UP000507470"/>
    </source>
</evidence>
<dbReference type="PANTHER" id="PTHR16897:SF2">
    <property type="entry name" value="OS03G0226600 PROTEIN"/>
    <property type="match status" value="1"/>
</dbReference>
<reference evidence="1 2" key="1">
    <citation type="submission" date="2020-06" db="EMBL/GenBank/DDBJ databases">
        <authorList>
            <person name="Li R."/>
            <person name="Bekaert M."/>
        </authorList>
    </citation>
    <scope>NUCLEOTIDE SEQUENCE [LARGE SCALE GENOMIC DNA]</scope>
    <source>
        <strain evidence="2">wild</strain>
    </source>
</reference>
<dbReference type="InterPro" id="IPR036116">
    <property type="entry name" value="FN3_sf"/>
</dbReference>
<keyword evidence="2" id="KW-1185">Reference proteome</keyword>
<dbReference type="PANTHER" id="PTHR16897">
    <property type="entry name" value="OS10G0105400 PROTEIN"/>
    <property type="match status" value="1"/>
</dbReference>
<organism evidence="1 2">
    <name type="scientific">Mytilus coruscus</name>
    <name type="common">Sea mussel</name>
    <dbReference type="NCBI Taxonomy" id="42192"/>
    <lineage>
        <taxon>Eukaryota</taxon>
        <taxon>Metazoa</taxon>
        <taxon>Spiralia</taxon>
        <taxon>Lophotrochozoa</taxon>
        <taxon>Mollusca</taxon>
        <taxon>Bivalvia</taxon>
        <taxon>Autobranchia</taxon>
        <taxon>Pteriomorphia</taxon>
        <taxon>Mytilida</taxon>
        <taxon>Mytiloidea</taxon>
        <taxon>Mytilidae</taxon>
        <taxon>Mytilinae</taxon>
        <taxon>Mytilus</taxon>
    </lineage>
</organism>
<proteinExistence type="predicted"/>
<dbReference type="SUPFAM" id="SSF49265">
    <property type="entry name" value="Fibronectin type III"/>
    <property type="match status" value="1"/>
</dbReference>
<gene>
    <name evidence="1" type="ORF">MCOR_32498</name>
</gene>